<dbReference type="Proteomes" id="UP000269493">
    <property type="component" value="Unassembled WGS sequence"/>
</dbReference>
<keyword evidence="1" id="KW-1133">Transmembrane helix</keyword>
<evidence type="ECO:0000256" key="1">
    <source>
        <dbReference type="SAM" id="Phobius"/>
    </source>
</evidence>
<keyword evidence="1" id="KW-0812">Transmembrane</keyword>
<protein>
    <submittedName>
        <fullName evidence="2">Uncharacterized protein</fullName>
    </submittedName>
</protein>
<dbReference type="EMBL" id="RBXN01000003">
    <property type="protein sequence ID" value="RKT59070.1"/>
    <property type="molecule type" value="Genomic_DNA"/>
</dbReference>
<organism evidence="2 3">
    <name type="scientific">Coprobacter fastidiosus NSB1 = JCM 33896</name>
    <dbReference type="NCBI Taxonomy" id="1349822"/>
    <lineage>
        <taxon>Bacteria</taxon>
        <taxon>Pseudomonadati</taxon>
        <taxon>Bacteroidota</taxon>
        <taxon>Bacteroidia</taxon>
        <taxon>Bacteroidales</taxon>
        <taxon>Barnesiellaceae</taxon>
        <taxon>Coprobacter</taxon>
    </lineage>
</organism>
<feature type="transmembrane region" description="Helical" evidence="1">
    <location>
        <begin position="47"/>
        <end position="72"/>
    </location>
</feature>
<name>A0A495WCX8_9BACT</name>
<sequence>MTKTYRKLCFYDKKQTHLKMAHVVSCRFVYIKTVLPKIAPFLRVSSLCFYFADFLLVVRFFVAGFSSLSFIICKQASNERDAGSLPLGIL</sequence>
<evidence type="ECO:0000313" key="2">
    <source>
        <dbReference type="EMBL" id="RKT59070.1"/>
    </source>
</evidence>
<reference evidence="2 3" key="1">
    <citation type="submission" date="2018-10" db="EMBL/GenBank/DDBJ databases">
        <title>Genomic Encyclopedia of Archaeal and Bacterial Type Strains, Phase II (KMG-II): from individual species to whole genera.</title>
        <authorList>
            <person name="Goeker M."/>
        </authorList>
    </citation>
    <scope>NUCLEOTIDE SEQUENCE [LARGE SCALE GENOMIC DNA]</scope>
    <source>
        <strain evidence="2 3">NSB1</strain>
    </source>
</reference>
<keyword evidence="1" id="KW-0472">Membrane</keyword>
<proteinExistence type="predicted"/>
<gene>
    <name evidence="2" type="ORF">BC742_1209</name>
</gene>
<dbReference type="AlphaFoldDB" id="A0A495WCX8"/>
<accession>A0A495WCX8</accession>
<keyword evidence="3" id="KW-1185">Reference proteome</keyword>
<evidence type="ECO:0000313" key="3">
    <source>
        <dbReference type="Proteomes" id="UP000269493"/>
    </source>
</evidence>
<comment type="caution">
    <text evidence="2">The sequence shown here is derived from an EMBL/GenBank/DDBJ whole genome shotgun (WGS) entry which is preliminary data.</text>
</comment>